<evidence type="ECO:0000313" key="3">
    <source>
        <dbReference type="EMBL" id="TCZ56634.1"/>
    </source>
</evidence>
<name>A0A4V2WK15_9PROT</name>
<dbReference type="Proteomes" id="UP000295023">
    <property type="component" value="Unassembled WGS sequence"/>
</dbReference>
<dbReference type="AlphaFoldDB" id="A0A4V2WK15"/>
<dbReference type="Pfam" id="PF03401">
    <property type="entry name" value="TctC"/>
    <property type="match status" value="1"/>
</dbReference>
<feature type="signal peptide" evidence="2">
    <location>
        <begin position="1"/>
        <end position="22"/>
    </location>
</feature>
<dbReference type="EMBL" id="SKBM01000022">
    <property type="protein sequence ID" value="TCZ56634.1"/>
    <property type="molecule type" value="Genomic_DNA"/>
</dbReference>
<dbReference type="Gene3D" id="3.40.190.150">
    <property type="entry name" value="Bordetella uptake gene, domain 1"/>
    <property type="match status" value="1"/>
</dbReference>
<dbReference type="InterPro" id="IPR005064">
    <property type="entry name" value="BUG"/>
</dbReference>
<evidence type="ECO:0000256" key="2">
    <source>
        <dbReference type="SAM" id="SignalP"/>
    </source>
</evidence>
<sequence>MLRRRRLPALAALLAAPALARAETWPARPVTVIVPWAAGGGADTVTRILAQGLEQELKQPVNIVNRTGGNGITGHAAIANAAPDGYTIGTGTSEFVNFRALGLSEFGPANLDLLSRVATLPAGVTVQAGAPWRDVGAFAAALREAKRGQFTGSGVGAGGSWHLAAAGLCRALGLPADQIRWIPSVGGAPALQDLVAGGITVFTGSPVEAQSLVAAGRVRVLGVMAESRMSILPEVPTLREAGLPWTYANWFSLVAPRGIPAGVRTRLLDVCARAHARADVQEMLRGRGIVPVWDGPEAFAAFVGEFGQTSAVLLKELGLGRG</sequence>
<comment type="similarity">
    <text evidence="1">Belongs to the UPF0065 (bug) family.</text>
</comment>
<comment type="caution">
    <text evidence="3">The sequence shown here is derived from an EMBL/GenBank/DDBJ whole genome shotgun (WGS) entry which is preliminary data.</text>
</comment>
<accession>A0A4V2WK15</accession>
<dbReference type="PANTHER" id="PTHR42928">
    <property type="entry name" value="TRICARBOXYLATE-BINDING PROTEIN"/>
    <property type="match status" value="1"/>
</dbReference>
<keyword evidence="2" id="KW-0732">Signal</keyword>
<dbReference type="PANTHER" id="PTHR42928:SF5">
    <property type="entry name" value="BLR1237 PROTEIN"/>
    <property type="match status" value="1"/>
</dbReference>
<dbReference type="InterPro" id="IPR042100">
    <property type="entry name" value="Bug_dom1"/>
</dbReference>
<reference evidence="3 4" key="1">
    <citation type="submission" date="2019-03" db="EMBL/GenBank/DDBJ databases">
        <title>Paracraurococcus aquatilis NE82 genome sequence.</title>
        <authorList>
            <person name="Zhao Y."/>
            <person name="Du Z."/>
        </authorList>
    </citation>
    <scope>NUCLEOTIDE SEQUENCE [LARGE SCALE GENOMIC DNA]</scope>
    <source>
        <strain evidence="3 4">NE82</strain>
    </source>
</reference>
<proteinExistence type="inferred from homology"/>
<evidence type="ECO:0000313" key="4">
    <source>
        <dbReference type="Proteomes" id="UP000295023"/>
    </source>
</evidence>
<dbReference type="PIRSF" id="PIRSF017082">
    <property type="entry name" value="YflP"/>
    <property type="match status" value="1"/>
</dbReference>
<keyword evidence="4" id="KW-1185">Reference proteome</keyword>
<gene>
    <name evidence="3" type="ORF">EXY23_19795</name>
</gene>
<dbReference type="OrthoDB" id="7250553at2"/>
<evidence type="ECO:0000256" key="1">
    <source>
        <dbReference type="ARBA" id="ARBA00006987"/>
    </source>
</evidence>
<organism evidence="3 4">
    <name type="scientific">Roseicella aquatilis</name>
    <dbReference type="NCBI Taxonomy" id="2527868"/>
    <lineage>
        <taxon>Bacteria</taxon>
        <taxon>Pseudomonadati</taxon>
        <taxon>Pseudomonadota</taxon>
        <taxon>Alphaproteobacteria</taxon>
        <taxon>Acetobacterales</taxon>
        <taxon>Roseomonadaceae</taxon>
        <taxon>Roseicella</taxon>
    </lineage>
</organism>
<feature type="chain" id="PRO_5020774893" evidence="2">
    <location>
        <begin position="23"/>
        <end position="322"/>
    </location>
</feature>
<dbReference type="RefSeq" id="WP_132293529.1">
    <property type="nucleotide sequence ID" value="NZ_SKBM01000022.1"/>
</dbReference>
<dbReference type="Gene3D" id="3.40.190.10">
    <property type="entry name" value="Periplasmic binding protein-like II"/>
    <property type="match status" value="1"/>
</dbReference>
<dbReference type="CDD" id="cd07012">
    <property type="entry name" value="PBP2_Bug_TTT"/>
    <property type="match status" value="1"/>
</dbReference>
<protein>
    <submittedName>
        <fullName evidence="3">Tripartite tricarboxylate transporter substrate binding protein</fullName>
    </submittedName>
</protein>